<feature type="signal peptide" evidence="2">
    <location>
        <begin position="1"/>
        <end position="36"/>
    </location>
</feature>
<accession>A0A7G9RMR2</accession>
<evidence type="ECO:0000313" key="3">
    <source>
        <dbReference type="EMBL" id="QNN56887.1"/>
    </source>
</evidence>
<evidence type="ECO:0000256" key="2">
    <source>
        <dbReference type="SAM" id="SignalP"/>
    </source>
</evidence>
<keyword evidence="2" id="KW-0732">Signal</keyword>
<dbReference type="RefSeq" id="WP_187597153.1">
    <property type="nucleotide sequence ID" value="NZ_CP060714.1"/>
</dbReference>
<comment type="similarity">
    <text evidence="1">Belongs to the UPF0065 (bug) family.</text>
</comment>
<dbReference type="PIRSF" id="PIRSF017082">
    <property type="entry name" value="YflP"/>
    <property type="match status" value="1"/>
</dbReference>
<dbReference type="SUPFAM" id="SSF53850">
    <property type="entry name" value="Periplasmic binding protein-like II"/>
    <property type="match status" value="1"/>
</dbReference>
<dbReference type="Proteomes" id="UP000515811">
    <property type="component" value="Chromosome"/>
</dbReference>
<keyword evidence="4" id="KW-1185">Reference proteome</keyword>
<proteinExistence type="inferred from homology"/>
<dbReference type="CDD" id="cd07012">
    <property type="entry name" value="PBP2_Bug_TTT"/>
    <property type="match status" value="1"/>
</dbReference>
<dbReference type="Pfam" id="PF03401">
    <property type="entry name" value="TctC"/>
    <property type="match status" value="1"/>
</dbReference>
<reference evidence="3 4" key="1">
    <citation type="submission" date="2020-08" db="EMBL/GenBank/DDBJ databases">
        <title>Genome sequence of Diaphorobacter ruginosibacter DSM 27467T.</title>
        <authorList>
            <person name="Hyun D.-W."/>
            <person name="Bae J.-W."/>
        </authorList>
    </citation>
    <scope>NUCLEOTIDE SEQUENCE [LARGE SCALE GENOMIC DNA]</scope>
    <source>
        <strain evidence="3 4">DSM 27467</strain>
    </source>
</reference>
<dbReference type="AlphaFoldDB" id="A0A7G9RMR2"/>
<dbReference type="InterPro" id="IPR005064">
    <property type="entry name" value="BUG"/>
</dbReference>
<name>A0A7G9RMR2_9BURK</name>
<dbReference type="PANTHER" id="PTHR42928:SF5">
    <property type="entry name" value="BLR1237 PROTEIN"/>
    <property type="match status" value="1"/>
</dbReference>
<gene>
    <name evidence="3" type="ORF">H9K76_20710</name>
</gene>
<dbReference type="Gene3D" id="3.40.190.10">
    <property type="entry name" value="Periplasmic binding protein-like II"/>
    <property type="match status" value="1"/>
</dbReference>
<evidence type="ECO:0000313" key="4">
    <source>
        <dbReference type="Proteomes" id="UP000515811"/>
    </source>
</evidence>
<feature type="chain" id="PRO_5029006762" evidence="2">
    <location>
        <begin position="37"/>
        <end position="334"/>
    </location>
</feature>
<protein>
    <submittedName>
        <fullName evidence="3">Tripartite tricarboxylate transporter substrate binding protein</fullName>
    </submittedName>
</protein>
<dbReference type="KEGG" id="drg:H9K76_20710"/>
<sequence length="334" mass="34812">MNRNTTTFQPARRALGRTLTSAILGAALLAPGGAFAQADLTRILVAFPPGGPVDFIARTLSQQLSRELGHNVIVENKPGANGAIAADTVIRATPDGKTLWLTSVGAVSINPGLYPKLGYKPATDLAPVSLVVNNVEMLVVNPQASYKSPVDFVNAARLSKNKPLTMASSGTGSVPHLAAMLLNESAGTNLLHVPYKGAAPAISDVMAGHVDGFFGDIPGLVGGIDGGKLKPLGIAASRRNARYPNVPTFEELGIKGVDSNNWYAVFAPKGTSAEITAKLSRAIHDALNTPEVKAKIEASGAEVVGSTPQELSRQMAADTAKWAAVIRRNNITPD</sequence>
<dbReference type="PANTHER" id="PTHR42928">
    <property type="entry name" value="TRICARBOXYLATE-BINDING PROTEIN"/>
    <property type="match status" value="1"/>
</dbReference>
<dbReference type="EMBL" id="CP060714">
    <property type="protein sequence ID" value="QNN56887.1"/>
    <property type="molecule type" value="Genomic_DNA"/>
</dbReference>
<dbReference type="InterPro" id="IPR042100">
    <property type="entry name" value="Bug_dom1"/>
</dbReference>
<organism evidence="3 4">
    <name type="scientific">Diaphorobacter ruginosibacter</name>
    <dbReference type="NCBI Taxonomy" id="1715720"/>
    <lineage>
        <taxon>Bacteria</taxon>
        <taxon>Pseudomonadati</taxon>
        <taxon>Pseudomonadota</taxon>
        <taxon>Betaproteobacteria</taxon>
        <taxon>Burkholderiales</taxon>
        <taxon>Comamonadaceae</taxon>
        <taxon>Diaphorobacter</taxon>
    </lineage>
</organism>
<evidence type="ECO:0000256" key="1">
    <source>
        <dbReference type="ARBA" id="ARBA00006987"/>
    </source>
</evidence>
<dbReference type="Gene3D" id="3.40.190.150">
    <property type="entry name" value="Bordetella uptake gene, domain 1"/>
    <property type="match status" value="1"/>
</dbReference>